<sequence>MYRELHHLWWDSAALGFEASQVIGLRMARLAQGDDKAFREAERMVTEKISAAFEIHMMAVTGQLGLTPDEQAARTVKKLRRKVERNRKRLSSGG</sequence>
<dbReference type="AlphaFoldDB" id="A0A2N0HJG2"/>
<protein>
    <submittedName>
        <fullName evidence="1">Uncharacterized protein</fullName>
    </submittedName>
</protein>
<dbReference type="Proteomes" id="UP000232587">
    <property type="component" value="Unassembled WGS sequence"/>
</dbReference>
<name>A0A2N0HJG2_9SPHN</name>
<keyword evidence="2" id="KW-1185">Reference proteome</keyword>
<evidence type="ECO:0000313" key="1">
    <source>
        <dbReference type="EMBL" id="PKB19080.1"/>
    </source>
</evidence>
<gene>
    <name evidence="1" type="ORF">B0I00_1308</name>
</gene>
<comment type="caution">
    <text evidence="1">The sequence shown here is derived from an EMBL/GenBank/DDBJ whole genome shotgun (WGS) entry which is preliminary data.</text>
</comment>
<organism evidence="1 2">
    <name type="scientific">Novosphingobium kunmingense</name>
    <dbReference type="NCBI Taxonomy" id="1211806"/>
    <lineage>
        <taxon>Bacteria</taxon>
        <taxon>Pseudomonadati</taxon>
        <taxon>Pseudomonadota</taxon>
        <taxon>Alphaproteobacteria</taxon>
        <taxon>Sphingomonadales</taxon>
        <taxon>Sphingomonadaceae</taxon>
        <taxon>Novosphingobium</taxon>
    </lineage>
</organism>
<proteinExistence type="predicted"/>
<dbReference type="RefSeq" id="WP_100866598.1">
    <property type="nucleotide sequence ID" value="NZ_PHUF01000003.1"/>
</dbReference>
<dbReference type="OrthoDB" id="7509780at2"/>
<accession>A0A2N0HJG2</accession>
<dbReference type="EMBL" id="PHUF01000003">
    <property type="protein sequence ID" value="PKB19080.1"/>
    <property type="molecule type" value="Genomic_DNA"/>
</dbReference>
<evidence type="ECO:0000313" key="2">
    <source>
        <dbReference type="Proteomes" id="UP000232587"/>
    </source>
</evidence>
<reference evidence="1 2" key="1">
    <citation type="submission" date="2017-11" db="EMBL/GenBank/DDBJ databases">
        <title>Genomic Encyclopedia of Type Strains, Phase III (KMG-III): the genomes of soil and plant-associated and newly described type strains.</title>
        <authorList>
            <person name="Whitman W."/>
        </authorList>
    </citation>
    <scope>NUCLEOTIDE SEQUENCE [LARGE SCALE GENOMIC DNA]</scope>
    <source>
        <strain evidence="1 2">CGMCC 1.12274</strain>
    </source>
</reference>